<protein>
    <submittedName>
        <fullName evidence="1">Gas vesicle protein GvpG</fullName>
    </submittedName>
</protein>
<comment type="caution">
    <text evidence="1">The sequence shown here is derived from an EMBL/GenBank/DDBJ whole genome shotgun (WGS) entry which is preliminary data.</text>
</comment>
<accession>A0ABU2M6K7</accession>
<sequence>MILTSPAAPLRFVGWTAERVLEAAERDYYDLAAIRGMLTDAFRRFEAGEMSEEEFDGIEDQLLERLAEAERFHGLR</sequence>
<proteinExistence type="predicted"/>
<reference evidence="2" key="1">
    <citation type="submission" date="2023-07" db="EMBL/GenBank/DDBJ databases">
        <title>30 novel species of actinomycetes from the DSMZ collection.</title>
        <authorList>
            <person name="Nouioui I."/>
        </authorList>
    </citation>
    <scope>NUCLEOTIDE SEQUENCE [LARGE SCALE GENOMIC DNA]</scope>
    <source>
        <strain evidence="2">DSM 44743</strain>
    </source>
</reference>
<dbReference type="RefSeq" id="WP_311511041.1">
    <property type="nucleotide sequence ID" value="NZ_JAVREP010000004.1"/>
</dbReference>
<dbReference type="EMBL" id="JAVREP010000004">
    <property type="protein sequence ID" value="MDT0328309.1"/>
    <property type="molecule type" value="Genomic_DNA"/>
</dbReference>
<name>A0ABU2M6K7_9ACTN</name>
<organism evidence="1 2">
    <name type="scientific">Nocardiopsis lambiniae</name>
    <dbReference type="NCBI Taxonomy" id="3075539"/>
    <lineage>
        <taxon>Bacteria</taxon>
        <taxon>Bacillati</taxon>
        <taxon>Actinomycetota</taxon>
        <taxon>Actinomycetes</taxon>
        <taxon>Streptosporangiales</taxon>
        <taxon>Nocardiopsidaceae</taxon>
        <taxon>Nocardiopsis</taxon>
    </lineage>
</organism>
<gene>
    <name evidence="1" type="ORF">RM479_07775</name>
</gene>
<evidence type="ECO:0000313" key="1">
    <source>
        <dbReference type="EMBL" id="MDT0328309.1"/>
    </source>
</evidence>
<dbReference type="Pfam" id="PF05120">
    <property type="entry name" value="GvpG"/>
    <property type="match status" value="1"/>
</dbReference>
<dbReference type="InterPro" id="IPR007804">
    <property type="entry name" value="GvpG"/>
</dbReference>
<evidence type="ECO:0000313" key="2">
    <source>
        <dbReference type="Proteomes" id="UP001183390"/>
    </source>
</evidence>
<keyword evidence="2" id="KW-1185">Reference proteome</keyword>
<dbReference type="Proteomes" id="UP001183390">
    <property type="component" value="Unassembled WGS sequence"/>
</dbReference>